<keyword evidence="3" id="KW-1185">Reference proteome</keyword>
<evidence type="ECO:0000313" key="2">
    <source>
        <dbReference type="EMBL" id="GGM12682.1"/>
    </source>
</evidence>
<evidence type="ECO:0000256" key="1">
    <source>
        <dbReference type="SAM" id="MobiDB-lite"/>
    </source>
</evidence>
<feature type="compositionally biased region" description="Pro residues" evidence="1">
    <location>
        <begin position="27"/>
        <end position="36"/>
    </location>
</feature>
<organism evidence="2 3">
    <name type="scientific">Deinococcus aerophilus</name>
    <dbReference type="NCBI Taxonomy" id="522488"/>
    <lineage>
        <taxon>Bacteria</taxon>
        <taxon>Thermotogati</taxon>
        <taxon>Deinococcota</taxon>
        <taxon>Deinococci</taxon>
        <taxon>Deinococcales</taxon>
        <taxon>Deinococcaceae</taxon>
        <taxon>Deinococcus</taxon>
    </lineage>
</organism>
<evidence type="ECO:0000313" key="3">
    <source>
        <dbReference type="Proteomes" id="UP000661918"/>
    </source>
</evidence>
<dbReference type="EMBL" id="BMOM01000016">
    <property type="protein sequence ID" value="GGM12682.1"/>
    <property type="molecule type" value="Genomic_DNA"/>
</dbReference>
<feature type="region of interest" description="Disordered" evidence="1">
    <location>
        <begin position="1"/>
        <end position="46"/>
    </location>
</feature>
<sequence length="186" mass="19706">MVIRPAREFVAAWRPPPAQSQQTQKQTPPPGTPPAPTAQDSRPLTQSDVQKFVRVRRDVRAALGESFTGLQGVWAEVQSGQAPNLLTVVNVLRRAGSSVGQARAAQSAALARENLSAERYAAIRAGVNRALGVPNVDFAQAAQALQSGQVPTLDTAVQTASPREKELIAPFRQELTATAALGLLGL</sequence>
<proteinExistence type="predicted"/>
<dbReference type="Proteomes" id="UP000661918">
    <property type="component" value="Unassembled WGS sequence"/>
</dbReference>
<accession>A0ABQ2GTH8</accession>
<comment type="caution">
    <text evidence="2">The sequence shown here is derived from an EMBL/GenBank/DDBJ whole genome shotgun (WGS) entry which is preliminary data.</text>
</comment>
<evidence type="ECO:0008006" key="4">
    <source>
        <dbReference type="Google" id="ProtNLM"/>
    </source>
</evidence>
<name>A0ABQ2GTH8_9DEIO</name>
<protein>
    <recommendedName>
        <fullName evidence="4">Transcriptional regulator</fullName>
    </recommendedName>
</protein>
<reference evidence="3" key="1">
    <citation type="journal article" date="2019" name="Int. J. Syst. Evol. Microbiol.">
        <title>The Global Catalogue of Microorganisms (GCM) 10K type strain sequencing project: providing services to taxonomists for standard genome sequencing and annotation.</title>
        <authorList>
            <consortium name="The Broad Institute Genomics Platform"/>
            <consortium name="The Broad Institute Genome Sequencing Center for Infectious Disease"/>
            <person name="Wu L."/>
            <person name="Ma J."/>
        </authorList>
    </citation>
    <scope>NUCLEOTIDE SEQUENCE [LARGE SCALE GENOMIC DNA]</scope>
    <source>
        <strain evidence="3">JCM 15443</strain>
    </source>
</reference>
<gene>
    <name evidence="2" type="ORF">GCM10010841_21520</name>
</gene>